<dbReference type="EMBL" id="JBJXBP010000006">
    <property type="protein sequence ID" value="KAL3824841.1"/>
    <property type="molecule type" value="Genomic_DNA"/>
</dbReference>
<keyword evidence="3" id="KW-1185">Reference proteome</keyword>
<evidence type="ECO:0000313" key="3">
    <source>
        <dbReference type="Proteomes" id="UP001634393"/>
    </source>
</evidence>
<organism evidence="2 3">
    <name type="scientific">Penstemon smallii</name>
    <dbReference type="NCBI Taxonomy" id="265156"/>
    <lineage>
        <taxon>Eukaryota</taxon>
        <taxon>Viridiplantae</taxon>
        <taxon>Streptophyta</taxon>
        <taxon>Embryophyta</taxon>
        <taxon>Tracheophyta</taxon>
        <taxon>Spermatophyta</taxon>
        <taxon>Magnoliopsida</taxon>
        <taxon>eudicotyledons</taxon>
        <taxon>Gunneridae</taxon>
        <taxon>Pentapetalae</taxon>
        <taxon>asterids</taxon>
        <taxon>lamiids</taxon>
        <taxon>Lamiales</taxon>
        <taxon>Plantaginaceae</taxon>
        <taxon>Cheloneae</taxon>
        <taxon>Penstemon</taxon>
    </lineage>
</organism>
<evidence type="ECO:0000259" key="1">
    <source>
        <dbReference type="PROSITE" id="PS50090"/>
    </source>
</evidence>
<dbReference type="PANTHER" id="PTHR47430:SF4">
    <property type="entry name" value="GB|AAC33480.1"/>
    <property type="match status" value="1"/>
</dbReference>
<reference evidence="2 3" key="1">
    <citation type="submission" date="2024-12" db="EMBL/GenBank/DDBJ databases">
        <title>The unique morphological basis and parallel evolutionary history of personate flowers in Penstemon.</title>
        <authorList>
            <person name="Depatie T.H."/>
            <person name="Wessinger C.A."/>
        </authorList>
    </citation>
    <scope>NUCLEOTIDE SEQUENCE [LARGE SCALE GENOMIC DNA]</scope>
    <source>
        <strain evidence="2">WTNN_2</strain>
        <tissue evidence="2">Leaf</tissue>
    </source>
</reference>
<proteinExistence type="predicted"/>
<dbReference type="InterPro" id="IPR001005">
    <property type="entry name" value="SANT/Myb"/>
</dbReference>
<dbReference type="Proteomes" id="UP001634393">
    <property type="component" value="Unassembled WGS sequence"/>
</dbReference>
<dbReference type="InterPro" id="IPR009057">
    <property type="entry name" value="Homeodomain-like_sf"/>
</dbReference>
<name>A0ABD3SJU6_9LAMI</name>
<comment type="caution">
    <text evidence="2">The sequence shown here is derived from an EMBL/GenBank/DDBJ whole genome shotgun (WGS) entry which is preliminary data.</text>
</comment>
<accession>A0ABD3SJU6</accession>
<dbReference type="SUPFAM" id="SSF46689">
    <property type="entry name" value="Homeodomain-like"/>
    <property type="match status" value="1"/>
</dbReference>
<dbReference type="PROSITE" id="PS50090">
    <property type="entry name" value="MYB_LIKE"/>
    <property type="match status" value="2"/>
</dbReference>
<evidence type="ECO:0000313" key="2">
    <source>
        <dbReference type="EMBL" id="KAL3824841.1"/>
    </source>
</evidence>
<dbReference type="Gene3D" id="1.10.10.60">
    <property type="entry name" value="Homeodomain-like"/>
    <property type="match status" value="1"/>
</dbReference>
<gene>
    <name evidence="2" type="ORF">ACJIZ3_020870</name>
</gene>
<feature type="domain" description="Myb-like" evidence="1">
    <location>
        <begin position="21"/>
        <end position="67"/>
    </location>
</feature>
<protein>
    <recommendedName>
        <fullName evidence="1">Myb-like domain-containing protein</fullName>
    </recommendedName>
</protein>
<sequence length="162" mass="19211">MADELGKHRWHVKDTWRRIKMRNLNKGPWLQKEYQQLFDLNICWTAISDKLSTRPQSTCCNKWYKQLTSPMVDQGLWADSDDYRMLGVLYILDANCIEDVDWDNLLDGRSGDVCRKRWNQMVLYIGNHRSKSFAEQVDVLAQRYCPNLVEAREAWDSKPRVP</sequence>
<dbReference type="PANTHER" id="PTHR47430">
    <property type="entry name" value="GB|AAC33480.1"/>
    <property type="match status" value="1"/>
</dbReference>
<dbReference type="AlphaFoldDB" id="A0ABD3SJU6"/>
<feature type="domain" description="Myb-like" evidence="1">
    <location>
        <begin position="69"/>
        <end position="122"/>
    </location>
</feature>